<accession>A0ABY9XKM6</accession>
<organism evidence="1 2">
    <name type="scientific">Xenorhabdus griffiniae</name>
    <dbReference type="NCBI Taxonomy" id="351672"/>
    <lineage>
        <taxon>Bacteria</taxon>
        <taxon>Pseudomonadati</taxon>
        <taxon>Pseudomonadota</taxon>
        <taxon>Gammaproteobacteria</taxon>
        <taxon>Enterobacterales</taxon>
        <taxon>Morganellaceae</taxon>
        <taxon>Xenorhabdus</taxon>
    </lineage>
</organism>
<evidence type="ECO:0000313" key="2">
    <source>
        <dbReference type="Proteomes" id="UP001300348"/>
    </source>
</evidence>
<dbReference type="EMBL" id="CP133647">
    <property type="protein sequence ID" value="WNH03173.1"/>
    <property type="molecule type" value="Genomic_DNA"/>
</dbReference>
<reference evidence="1 2" key="1">
    <citation type="journal article" date="2023" name="Access Microbiol">
        <title>The genome of a steinernematid-associated Pseudomonas piscis bacterium encodes the biosynthesis of insect toxins.</title>
        <authorList>
            <person name="Awori R.M."/>
            <person name="Hendre P."/>
            <person name="Amugune N.O."/>
        </authorList>
    </citation>
    <scope>NUCLEOTIDE SEQUENCE [LARGE SCALE GENOMIC DNA]</scope>
    <source>
        <strain evidence="1 2">97</strain>
    </source>
</reference>
<gene>
    <name evidence="1" type="ORF">QL112_005585</name>
</gene>
<evidence type="ECO:0000313" key="1">
    <source>
        <dbReference type="EMBL" id="WNH03173.1"/>
    </source>
</evidence>
<proteinExistence type="predicted"/>
<dbReference type="RefSeq" id="WP_282885500.1">
    <property type="nucleotide sequence ID" value="NZ_CP133479.1"/>
</dbReference>
<keyword evidence="2" id="KW-1185">Reference proteome</keyword>
<sequence>MSYDDNEIYWDDVRNRNDDIRAALNRQERLEEDEEYQNALAADLDNRANDRLGQLPDNTWSELINTLLATTGDRQDELIEKYNEWLFDVCRAVEEELHETRYLL</sequence>
<dbReference type="GeneID" id="88855008"/>
<dbReference type="Proteomes" id="UP001300348">
    <property type="component" value="Chromosome"/>
</dbReference>
<name>A0ABY9XKM6_9GAMM</name>
<protein>
    <submittedName>
        <fullName evidence="1">Uncharacterized protein</fullName>
    </submittedName>
</protein>